<evidence type="ECO:0000313" key="1">
    <source>
        <dbReference type="EMBL" id="KPV50467.1"/>
    </source>
</evidence>
<dbReference type="EMBL" id="LJCR01001376">
    <property type="protein sequence ID" value="KPV50467.1"/>
    <property type="molecule type" value="Genomic_DNA"/>
</dbReference>
<gene>
    <name evidence="1" type="ORF">SE17_26775</name>
</gene>
<sequence>MLEAGWETFFTTLNVRLERGLEWRGGAAKLTFAPAFWASDWEKVIDVRPRLAHGTPPEEAQRWQFEWVRLAGGYVQYQMRSALLIAGEPWPGRFHVTPILPANTPAGRAPASAATLVHRETAFGVAPGSGRLWLVFGESSEAIAAALEQAVRAGQPTRGPVLPL</sequence>
<organism evidence="1 2">
    <name type="scientific">Kouleothrix aurantiaca</name>
    <dbReference type="NCBI Taxonomy" id="186479"/>
    <lineage>
        <taxon>Bacteria</taxon>
        <taxon>Bacillati</taxon>
        <taxon>Chloroflexota</taxon>
        <taxon>Chloroflexia</taxon>
        <taxon>Chloroflexales</taxon>
        <taxon>Roseiflexineae</taxon>
        <taxon>Roseiflexaceae</taxon>
        <taxon>Kouleothrix</taxon>
    </lineage>
</organism>
<dbReference type="AlphaFoldDB" id="A0A0P9FCK1"/>
<proteinExistence type="predicted"/>
<evidence type="ECO:0000313" key="2">
    <source>
        <dbReference type="Proteomes" id="UP000050509"/>
    </source>
</evidence>
<comment type="caution">
    <text evidence="1">The sequence shown here is derived from an EMBL/GenBank/DDBJ whole genome shotgun (WGS) entry which is preliminary data.</text>
</comment>
<dbReference type="Proteomes" id="UP000050509">
    <property type="component" value="Unassembled WGS sequence"/>
</dbReference>
<accession>A0A0P9FCK1</accession>
<keyword evidence="2" id="KW-1185">Reference proteome</keyword>
<name>A0A0P9FCK1_9CHLR</name>
<protein>
    <submittedName>
        <fullName evidence="1">Uncharacterized protein</fullName>
    </submittedName>
</protein>
<feature type="non-terminal residue" evidence="1">
    <location>
        <position position="164"/>
    </location>
</feature>
<reference evidence="1 2" key="1">
    <citation type="submission" date="2015-09" db="EMBL/GenBank/DDBJ databases">
        <title>Draft genome sequence of Kouleothrix aurantiaca JCM 19913.</title>
        <authorList>
            <person name="Hemp J."/>
        </authorList>
    </citation>
    <scope>NUCLEOTIDE SEQUENCE [LARGE SCALE GENOMIC DNA]</scope>
    <source>
        <strain evidence="1 2">COM-B</strain>
    </source>
</reference>